<reference evidence="3" key="1">
    <citation type="submission" date="2016-06" db="UniProtKB">
        <authorList>
            <consortium name="WormBaseParasite"/>
        </authorList>
    </citation>
    <scope>IDENTIFICATION</scope>
</reference>
<dbReference type="OrthoDB" id="121932at2759"/>
<dbReference type="InterPro" id="IPR018607">
    <property type="entry name" value="Ctf8"/>
</dbReference>
<keyword evidence="2" id="KW-1185">Reference proteome</keyword>
<organism evidence="3">
    <name type="scientific">Gongylonema pulchrum</name>
    <dbReference type="NCBI Taxonomy" id="637853"/>
    <lineage>
        <taxon>Eukaryota</taxon>
        <taxon>Metazoa</taxon>
        <taxon>Ecdysozoa</taxon>
        <taxon>Nematoda</taxon>
        <taxon>Chromadorea</taxon>
        <taxon>Rhabditida</taxon>
        <taxon>Spirurina</taxon>
        <taxon>Spiruromorpha</taxon>
        <taxon>Spiruroidea</taxon>
        <taxon>Gongylonematidae</taxon>
        <taxon>Gongylonema</taxon>
    </lineage>
</organism>
<evidence type="ECO:0000313" key="2">
    <source>
        <dbReference type="Proteomes" id="UP000271098"/>
    </source>
</evidence>
<dbReference type="GO" id="GO:0007064">
    <property type="term" value="P:mitotic sister chromatid cohesion"/>
    <property type="evidence" value="ECO:0007669"/>
    <property type="project" value="InterPro"/>
</dbReference>
<dbReference type="GO" id="GO:0031390">
    <property type="term" value="C:Ctf18 RFC-like complex"/>
    <property type="evidence" value="ECO:0007669"/>
    <property type="project" value="InterPro"/>
</dbReference>
<evidence type="ECO:0000313" key="1">
    <source>
        <dbReference type="EMBL" id="VDK31286.1"/>
    </source>
</evidence>
<dbReference type="Proteomes" id="UP000271098">
    <property type="component" value="Unassembled WGS sequence"/>
</dbReference>
<gene>
    <name evidence="1" type="ORF">GPUH_LOCUS1938</name>
</gene>
<reference evidence="1 2" key="2">
    <citation type="submission" date="2018-11" db="EMBL/GenBank/DDBJ databases">
        <authorList>
            <consortium name="Pathogen Informatics"/>
        </authorList>
    </citation>
    <scope>NUCLEOTIDE SEQUENCE [LARGE SCALE GENOMIC DNA]</scope>
</reference>
<dbReference type="EMBL" id="UYRT01002655">
    <property type="protein sequence ID" value="VDK31286.1"/>
    <property type="molecule type" value="Genomic_DNA"/>
</dbReference>
<protein>
    <submittedName>
        <fullName evidence="3">Transposase</fullName>
    </submittedName>
</protein>
<dbReference type="AlphaFoldDB" id="A0A183CZP7"/>
<evidence type="ECO:0000313" key="3">
    <source>
        <dbReference type="WBParaSite" id="GPUH_0000194301-mRNA-1"/>
    </source>
</evidence>
<dbReference type="WBParaSite" id="GPUH_0000194301-mRNA-1">
    <property type="protein sequence ID" value="GPUH_0000194301-mRNA-1"/>
    <property type="gene ID" value="GPUH_0000194301"/>
</dbReference>
<proteinExistence type="predicted"/>
<sequence>MILTDFRFRVLPFVNRYVAFFQVGHHIIEGKEVKLENPFVVLRKNEQGSNVVPIMAVIRKKLLFRTRPKPI</sequence>
<accession>A0A183CZP7</accession>
<name>A0A183CZP7_9BILA</name>
<dbReference type="Pfam" id="PF09696">
    <property type="entry name" value="Ctf8"/>
    <property type="match status" value="1"/>
</dbReference>